<dbReference type="OrthoDB" id="5599468at2759"/>
<name>A0A9N9GJV3_9GLOM</name>
<organism evidence="2 3">
    <name type="scientific">Ambispora leptoticha</name>
    <dbReference type="NCBI Taxonomy" id="144679"/>
    <lineage>
        <taxon>Eukaryota</taxon>
        <taxon>Fungi</taxon>
        <taxon>Fungi incertae sedis</taxon>
        <taxon>Mucoromycota</taxon>
        <taxon>Glomeromycotina</taxon>
        <taxon>Glomeromycetes</taxon>
        <taxon>Archaeosporales</taxon>
        <taxon>Ambisporaceae</taxon>
        <taxon>Ambispora</taxon>
    </lineage>
</organism>
<evidence type="ECO:0000256" key="1">
    <source>
        <dbReference type="SAM" id="MobiDB-lite"/>
    </source>
</evidence>
<evidence type="ECO:0000313" key="2">
    <source>
        <dbReference type="EMBL" id="CAG8611137.1"/>
    </source>
</evidence>
<dbReference type="EMBL" id="CAJVPS010005083">
    <property type="protein sequence ID" value="CAG8611137.1"/>
    <property type="molecule type" value="Genomic_DNA"/>
</dbReference>
<evidence type="ECO:0000313" key="3">
    <source>
        <dbReference type="Proteomes" id="UP000789508"/>
    </source>
</evidence>
<reference evidence="2" key="1">
    <citation type="submission" date="2021-06" db="EMBL/GenBank/DDBJ databases">
        <authorList>
            <person name="Kallberg Y."/>
            <person name="Tangrot J."/>
            <person name="Rosling A."/>
        </authorList>
    </citation>
    <scope>NUCLEOTIDE SEQUENCE</scope>
    <source>
        <strain evidence="2">FL130A</strain>
    </source>
</reference>
<feature type="non-terminal residue" evidence="2">
    <location>
        <position position="1"/>
    </location>
</feature>
<protein>
    <submittedName>
        <fullName evidence="2">10178_t:CDS:1</fullName>
    </submittedName>
</protein>
<dbReference type="Proteomes" id="UP000789508">
    <property type="component" value="Unassembled WGS sequence"/>
</dbReference>
<comment type="caution">
    <text evidence="2">The sequence shown here is derived from an EMBL/GenBank/DDBJ whole genome shotgun (WGS) entry which is preliminary data.</text>
</comment>
<keyword evidence="3" id="KW-1185">Reference proteome</keyword>
<feature type="region of interest" description="Disordered" evidence="1">
    <location>
        <begin position="1"/>
        <end position="25"/>
    </location>
</feature>
<proteinExistence type="predicted"/>
<gene>
    <name evidence="2" type="ORF">ALEPTO_LOCUS8564</name>
</gene>
<accession>A0A9N9GJV3</accession>
<dbReference type="AlphaFoldDB" id="A0A9N9GJV3"/>
<sequence>MSNYPINPSTIAAPHSQSPLGANISSASLTTEQEFETGIRIIRDAYRKKIATKDAEIDALYKDLRRRDAEIQ</sequence>